<dbReference type="Pfam" id="PF00486">
    <property type="entry name" value="Trans_reg_C"/>
    <property type="match status" value="1"/>
</dbReference>
<dbReference type="Pfam" id="PF00072">
    <property type="entry name" value="Response_reg"/>
    <property type="match status" value="1"/>
</dbReference>
<dbReference type="GO" id="GO:0000156">
    <property type="term" value="F:phosphorelay response regulator activity"/>
    <property type="evidence" value="ECO:0007669"/>
    <property type="project" value="TreeGrafter"/>
</dbReference>
<dbReference type="PROSITE" id="PS50110">
    <property type="entry name" value="RESPONSE_REGULATORY"/>
    <property type="match status" value="1"/>
</dbReference>
<dbReference type="OrthoDB" id="9790442at2"/>
<evidence type="ECO:0000256" key="4">
    <source>
        <dbReference type="ARBA" id="ARBA00023015"/>
    </source>
</evidence>
<dbReference type="SUPFAM" id="SSF46894">
    <property type="entry name" value="C-terminal effector domain of the bipartite response regulators"/>
    <property type="match status" value="1"/>
</dbReference>
<dbReference type="CDD" id="cd00383">
    <property type="entry name" value="trans_reg_C"/>
    <property type="match status" value="1"/>
</dbReference>
<dbReference type="Gene3D" id="3.40.50.2300">
    <property type="match status" value="1"/>
</dbReference>
<keyword evidence="5 9" id="KW-0238">DNA-binding</keyword>
<protein>
    <recommendedName>
        <fullName evidence="1">Stage 0 sporulation protein A homolog</fullName>
    </recommendedName>
</protein>
<evidence type="ECO:0000313" key="12">
    <source>
        <dbReference type="EMBL" id="ROR21755.1"/>
    </source>
</evidence>
<keyword evidence="2 8" id="KW-0597">Phosphoprotein</keyword>
<dbReference type="InterPro" id="IPR001867">
    <property type="entry name" value="OmpR/PhoB-type_DNA-bd"/>
</dbReference>
<evidence type="ECO:0000256" key="8">
    <source>
        <dbReference type="PROSITE-ProRule" id="PRU00169"/>
    </source>
</evidence>
<dbReference type="RefSeq" id="WP_123610985.1">
    <property type="nucleotide sequence ID" value="NZ_RJVG01000020.1"/>
</dbReference>
<sequence length="229" mass="26241">MAKILIVEDETKIARFVELELKYEGYEVEIASDGRIGLEKALKDEIDLIVLDIMLPGLSGIEVCRRIRQEGNQVPIIMLTAKDDVTDKVAGLDMGADDYMTKPFAIEELLARIRVALNRHSKNNSSVKSDVLSIGKLKLNLTSHSAYYGEEELSFTKKEYELLEYLIRNKNIALSREQLLNNVWEYEYMGDTNVVDVYIRYLRQKIDDRYGIHLISTVRGVGYIIKDES</sequence>
<dbReference type="Gene3D" id="1.10.10.10">
    <property type="entry name" value="Winged helix-like DNA-binding domain superfamily/Winged helix DNA-binding domain"/>
    <property type="match status" value="1"/>
</dbReference>
<dbReference type="InterPro" id="IPR011006">
    <property type="entry name" value="CheY-like_superfamily"/>
</dbReference>
<comment type="caution">
    <text evidence="12">The sequence shown here is derived from an EMBL/GenBank/DDBJ whole genome shotgun (WGS) entry which is preliminary data.</text>
</comment>
<dbReference type="CDD" id="cd17574">
    <property type="entry name" value="REC_OmpR"/>
    <property type="match status" value="1"/>
</dbReference>
<accession>A0A3N1X4Q6</accession>
<dbReference type="InterPro" id="IPR039420">
    <property type="entry name" value="WalR-like"/>
</dbReference>
<dbReference type="PROSITE" id="PS51755">
    <property type="entry name" value="OMPR_PHOB"/>
    <property type="match status" value="1"/>
</dbReference>
<dbReference type="PANTHER" id="PTHR48111:SF22">
    <property type="entry name" value="REGULATOR OF RPOS"/>
    <property type="match status" value="1"/>
</dbReference>
<dbReference type="GO" id="GO:0006355">
    <property type="term" value="P:regulation of DNA-templated transcription"/>
    <property type="evidence" value="ECO:0007669"/>
    <property type="project" value="InterPro"/>
</dbReference>
<evidence type="ECO:0000256" key="3">
    <source>
        <dbReference type="ARBA" id="ARBA00023012"/>
    </source>
</evidence>
<dbReference type="AlphaFoldDB" id="A0A3N1X4Q6"/>
<feature type="domain" description="Response regulatory" evidence="10">
    <location>
        <begin position="3"/>
        <end position="117"/>
    </location>
</feature>
<dbReference type="SMART" id="SM00862">
    <property type="entry name" value="Trans_reg_C"/>
    <property type="match status" value="1"/>
</dbReference>
<dbReference type="EMBL" id="RJVG01000020">
    <property type="protein sequence ID" value="ROR21755.1"/>
    <property type="molecule type" value="Genomic_DNA"/>
</dbReference>
<evidence type="ECO:0000313" key="13">
    <source>
        <dbReference type="Proteomes" id="UP000273083"/>
    </source>
</evidence>
<keyword evidence="6" id="KW-0804">Transcription</keyword>
<evidence type="ECO:0000259" key="10">
    <source>
        <dbReference type="PROSITE" id="PS50110"/>
    </source>
</evidence>
<dbReference type="InterPro" id="IPR036388">
    <property type="entry name" value="WH-like_DNA-bd_sf"/>
</dbReference>
<reference evidence="12 13" key="1">
    <citation type="submission" date="2018-11" db="EMBL/GenBank/DDBJ databases">
        <title>Genomic Encyclopedia of Type Strains, Phase IV (KMG-IV): sequencing the most valuable type-strain genomes for metagenomic binning, comparative biology and taxonomic classification.</title>
        <authorList>
            <person name="Goeker M."/>
        </authorList>
    </citation>
    <scope>NUCLEOTIDE SEQUENCE [LARGE SCALE GENOMIC DNA]</scope>
    <source>
        <strain evidence="12 13">DSM 26537</strain>
    </source>
</reference>
<evidence type="ECO:0000256" key="1">
    <source>
        <dbReference type="ARBA" id="ARBA00018672"/>
    </source>
</evidence>
<evidence type="ECO:0000256" key="5">
    <source>
        <dbReference type="ARBA" id="ARBA00023125"/>
    </source>
</evidence>
<organism evidence="12 13">
    <name type="scientific">Mobilisporobacter senegalensis</name>
    <dbReference type="NCBI Taxonomy" id="1329262"/>
    <lineage>
        <taxon>Bacteria</taxon>
        <taxon>Bacillati</taxon>
        <taxon>Bacillota</taxon>
        <taxon>Clostridia</taxon>
        <taxon>Lachnospirales</taxon>
        <taxon>Lachnospiraceae</taxon>
        <taxon>Mobilisporobacter</taxon>
    </lineage>
</organism>
<evidence type="ECO:0000259" key="11">
    <source>
        <dbReference type="PROSITE" id="PS51755"/>
    </source>
</evidence>
<dbReference type="InterPro" id="IPR001789">
    <property type="entry name" value="Sig_transdc_resp-reg_receiver"/>
</dbReference>
<comment type="function">
    <text evidence="7">May play the central regulatory role in sporulation. It may be an element of the effector pathway responsible for the activation of sporulation genes in response to nutritional stress. Spo0A may act in concert with spo0H (a sigma factor) to control the expression of some genes that are critical to the sporulation process.</text>
</comment>
<dbReference type="FunFam" id="1.10.10.10:FF:000005">
    <property type="entry name" value="Two-component system response regulator"/>
    <property type="match status" value="1"/>
</dbReference>
<dbReference type="Gene3D" id="6.10.250.690">
    <property type="match status" value="1"/>
</dbReference>
<evidence type="ECO:0000256" key="2">
    <source>
        <dbReference type="ARBA" id="ARBA00022553"/>
    </source>
</evidence>
<evidence type="ECO:0000256" key="6">
    <source>
        <dbReference type="ARBA" id="ARBA00023163"/>
    </source>
</evidence>
<dbReference type="GO" id="GO:0032993">
    <property type="term" value="C:protein-DNA complex"/>
    <property type="evidence" value="ECO:0007669"/>
    <property type="project" value="TreeGrafter"/>
</dbReference>
<name>A0A3N1X4Q6_9FIRM</name>
<dbReference type="GO" id="GO:0005829">
    <property type="term" value="C:cytosol"/>
    <property type="evidence" value="ECO:0007669"/>
    <property type="project" value="TreeGrafter"/>
</dbReference>
<dbReference type="FunFam" id="3.40.50.2300:FF:000001">
    <property type="entry name" value="DNA-binding response regulator PhoB"/>
    <property type="match status" value="1"/>
</dbReference>
<evidence type="ECO:0000256" key="9">
    <source>
        <dbReference type="PROSITE-ProRule" id="PRU01091"/>
    </source>
</evidence>
<dbReference type="SUPFAM" id="SSF52172">
    <property type="entry name" value="CheY-like"/>
    <property type="match status" value="1"/>
</dbReference>
<dbReference type="PANTHER" id="PTHR48111">
    <property type="entry name" value="REGULATOR OF RPOS"/>
    <property type="match status" value="1"/>
</dbReference>
<keyword evidence="13" id="KW-1185">Reference proteome</keyword>
<keyword evidence="4" id="KW-0805">Transcription regulation</keyword>
<keyword evidence="3" id="KW-0902">Two-component regulatory system</keyword>
<gene>
    <name evidence="12" type="ORF">EDD66_1203</name>
</gene>
<feature type="DNA-binding region" description="OmpR/PhoB-type" evidence="9">
    <location>
        <begin position="129"/>
        <end position="227"/>
    </location>
</feature>
<evidence type="ECO:0000256" key="7">
    <source>
        <dbReference type="ARBA" id="ARBA00024867"/>
    </source>
</evidence>
<feature type="domain" description="OmpR/PhoB-type" evidence="11">
    <location>
        <begin position="129"/>
        <end position="227"/>
    </location>
</feature>
<proteinExistence type="predicted"/>
<dbReference type="SMART" id="SM00448">
    <property type="entry name" value="REC"/>
    <property type="match status" value="1"/>
</dbReference>
<feature type="modified residue" description="4-aspartylphosphate" evidence="8">
    <location>
        <position position="52"/>
    </location>
</feature>
<dbReference type="InterPro" id="IPR016032">
    <property type="entry name" value="Sig_transdc_resp-reg_C-effctor"/>
</dbReference>
<dbReference type="GO" id="GO:0000976">
    <property type="term" value="F:transcription cis-regulatory region binding"/>
    <property type="evidence" value="ECO:0007669"/>
    <property type="project" value="TreeGrafter"/>
</dbReference>
<dbReference type="Proteomes" id="UP000273083">
    <property type="component" value="Unassembled WGS sequence"/>
</dbReference>